<feature type="region of interest" description="Disordered" evidence="11">
    <location>
        <begin position="365"/>
        <end position="391"/>
    </location>
</feature>
<sequence length="524" mass="56855">MGPSTSRRYACDRCRAHKLRCNRDLIASTDGPCLRCRKARVECSIGSAVRVGSTAELLLGFPTEMDAVNSTQNGDSGNGLSDPQNQSSTILDQMWRNSSPKDSNPSDDSSQLISVRWPNLSQPGFFQGEENFGEFIVTDAMHLPDTPLNFQGVGSSYRNDSTSNDFDVLQSTHFGSQPSHDVSVGQTQSNSEHSMLQHSLDSQQESSPGELESSSILHNTSGISSTDLPTAGSSDGESLSHIGLKDACIQQLSDLSVTLMKNLHRVEVLKHACSFLFDSPDKVTTEYLYATLEKSVIEDDSIGNMLRGSEQFLGIIRLCQRTAVASMEPSPNTAPEGNSPHDSGPGGLEVSPEERLSERWKVLQSGFSRSKAPPTSPLNTPASSSNDLPPSVPKLNAHTTLTILACYTTLLKIHKTLFSILYDSFNSSCAFAEILGLPRLVTALQINGFMVGDSGCLHIRILLQTSRHLLSSIQKALDGILADTLAQSLLEALLKQEGVDSLEDNEFGMKPVRDLLAIVEKKLR</sequence>
<keyword evidence="4" id="KW-0805">Transcription regulation</keyword>
<dbReference type="PANTHER" id="PTHR31845">
    <property type="entry name" value="FINGER DOMAIN PROTEIN, PUTATIVE-RELATED"/>
    <property type="match status" value="1"/>
</dbReference>
<organism evidence="13 14">
    <name type="scientific">[Emmonsia] crescens</name>
    <dbReference type="NCBI Taxonomy" id="73230"/>
    <lineage>
        <taxon>Eukaryota</taxon>
        <taxon>Fungi</taxon>
        <taxon>Dikarya</taxon>
        <taxon>Ascomycota</taxon>
        <taxon>Pezizomycotina</taxon>
        <taxon>Eurotiomycetes</taxon>
        <taxon>Eurotiomycetidae</taxon>
        <taxon>Onygenales</taxon>
        <taxon>Ajellomycetaceae</taxon>
        <taxon>Emergomyces</taxon>
    </lineage>
</organism>
<proteinExistence type="inferred from homology"/>
<keyword evidence="7" id="KW-0539">Nucleus</keyword>
<dbReference type="GO" id="GO:0000981">
    <property type="term" value="F:DNA-binding transcription factor activity, RNA polymerase II-specific"/>
    <property type="evidence" value="ECO:0007669"/>
    <property type="project" value="InterPro"/>
</dbReference>
<evidence type="ECO:0000256" key="1">
    <source>
        <dbReference type="ARBA" id="ARBA00004123"/>
    </source>
</evidence>
<dbReference type="GO" id="GO:0000976">
    <property type="term" value="F:transcription cis-regulatory region binding"/>
    <property type="evidence" value="ECO:0007669"/>
    <property type="project" value="TreeGrafter"/>
</dbReference>
<dbReference type="AlphaFoldDB" id="A0A2B7ZIR0"/>
<dbReference type="PROSITE" id="PS50048">
    <property type="entry name" value="ZN2_CY6_FUNGAL_2"/>
    <property type="match status" value="1"/>
</dbReference>
<evidence type="ECO:0000313" key="14">
    <source>
        <dbReference type="Proteomes" id="UP000226031"/>
    </source>
</evidence>
<evidence type="ECO:0000259" key="12">
    <source>
        <dbReference type="PROSITE" id="PS50048"/>
    </source>
</evidence>
<evidence type="ECO:0000256" key="5">
    <source>
        <dbReference type="ARBA" id="ARBA00023125"/>
    </source>
</evidence>
<evidence type="ECO:0000256" key="4">
    <source>
        <dbReference type="ARBA" id="ARBA00023015"/>
    </source>
</evidence>
<evidence type="ECO:0000256" key="6">
    <source>
        <dbReference type="ARBA" id="ARBA00023163"/>
    </source>
</evidence>
<dbReference type="EMBL" id="PDND01000061">
    <property type="protein sequence ID" value="PGH33525.1"/>
    <property type="molecule type" value="Genomic_DNA"/>
</dbReference>
<dbReference type="GO" id="GO:0005634">
    <property type="term" value="C:nucleus"/>
    <property type="evidence" value="ECO:0007669"/>
    <property type="project" value="UniProtKB-SubCell"/>
</dbReference>
<protein>
    <recommendedName>
        <fullName evidence="9">Transcriptional activator of proteases prtT</fullName>
    </recommendedName>
    <alternativeName>
        <fullName evidence="10">Zn(2)-C6 zinc finger-containing protein prtT</fullName>
    </alternativeName>
</protein>
<feature type="compositionally biased region" description="Polar residues" evidence="11">
    <location>
        <begin position="377"/>
        <end position="388"/>
    </location>
</feature>
<keyword evidence="3" id="KW-0862">Zinc</keyword>
<keyword evidence="6" id="KW-0804">Transcription</keyword>
<evidence type="ECO:0000256" key="8">
    <source>
        <dbReference type="ARBA" id="ARBA00038134"/>
    </source>
</evidence>
<dbReference type="Gene3D" id="4.10.240.10">
    <property type="entry name" value="Zn(2)-C6 fungal-type DNA-binding domain"/>
    <property type="match status" value="1"/>
</dbReference>
<feature type="domain" description="Zn(2)-C6 fungal-type" evidence="12">
    <location>
        <begin position="10"/>
        <end position="45"/>
    </location>
</feature>
<evidence type="ECO:0000256" key="10">
    <source>
        <dbReference type="ARBA" id="ARBA00042461"/>
    </source>
</evidence>
<feature type="region of interest" description="Disordered" evidence="11">
    <location>
        <begin position="161"/>
        <end position="236"/>
    </location>
</feature>
<evidence type="ECO:0000256" key="7">
    <source>
        <dbReference type="ARBA" id="ARBA00023242"/>
    </source>
</evidence>
<evidence type="ECO:0000256" key="2">
    <source>
        <dbReference type="ARBA" id="ARBA00022723"/>
    </source>
</evidence>
<keyword evidence="2" id="KW-0479">Metal-binding</keyword>
<dbReference type="CDD" id="cd00067">
    <property type="entry name" value="GAL4"/>
    <property type="match status" value="1"/>
</dbReference>
<dbReference type="InterPro" id="IPR051089">
    <property type="entry name" value="prtT"/>
</dbReference>
<dbReference type="SMART" id="SM00066">
    <property type="entry name" value="GAL4"/>
    <property type="match status" value="1"/>
</dbReference>
<evidence type="ECO:0000256" key="11">
    <source>
        <dbReference type="SAM" id="MobiDB-lite"/>
    </source>
</evidence>
<gene>
    <name evidence="13" type="ORF">GX50_03682</name>
</gene>
<comment type="similarity">
    <text evidence="8">Belongs to the prtT family.</text>
</comment>
<evidence type="ECO:0000313" key="13">
    <source>
        <dbReference type="EMBL" id="PGH33525.1"/>
    </source>
</evidence>
<keyword evidence="14" id="KW-1185">Reference proteome</keyword>
<dbReference type="Proteomes" id="UP000226031">
    <property type="component" value="Unassembled WGS sequence"/>
</dbReference>
<feature type="region of interest" description="Disordered" evidence="11">
    <location>
        <begin position="326"/>
        <end position="351"/>
    </location>
</feature>
<accession>A0A2B7ZIR0</accession>
<dbReference type="VEuPathDB" id="FungiDB:EMCG_06937"/>
<dbReference type="InterPro" id="IPR036864">
    <property type="entry name" value="Zn2-C6_fun-type_DNA-bd_sf"/>
</dbReference>
<name>A0A2B7ZIR0_9EURO</name>
<dbReference type="STRING" id="73230.A0A2B7ZIR0"/>
<comment type="subcellular location">
    <subcellularLocation>
        <location evidence="1">Nucleus</location>
    </subcellularLocation>
</comment>
<dbReference type="SUPFAM" id="SSF57701">
    <property type="entry name" value="Zn2/Cys6 DNA-binding domain"/>
    <property type="match status" value="1"/>
</dbReference>
<evidence type="ECO:0000256" key="9">
    <source>
        <dbReference type="ARBA" id="ARBA00041135"/>
    </source>
</evidence>
<dbReference type="Pfam" id="PF00172">
    <property type="entry name" value="Zn_clus"/>
    <property type="match status" value="1"/>
</dbReference>
<keyword evidence="5" id="KW-0238">DNA-binding</keyword>
<dbReference type="InterPro" id="IPR001138">
    <property type="entry name" value="Zn2Cys6_DnaBD"/>
</dbReference>
<evidence type="ECO:0000256" key="3">
    <source>
        <dbReference type="ARBA" id="ARBA00022833"/>
    </source>
</evidence>
<dbReference type="GO" id="GO:0008270">
    <property type="term" value="F:zinc ion binding"/>
    <property type="evidence" value="ECO:0007669"/>
    <property type="project" value="InterPro"/>
</dbReference>
<reference evidence="13 14" key="1">
    <citation type="submission" date="2017-10" db="EMBL/GenBank/DDBJ databases">
        <title>Comparative genomics in systemic dimorphic fungi from Ajellomycetaceae.</title>
        <authorList>
            <person name="Munoz J.F."/>
            <person name="Mcewen J.G."/>
            <person name="Clay O.K."/>
            <person name="Cuomo C.A."/>
        </authorList>
    </citation>
    <scope>NUCLEOTIDE SEQUENCE [LARGE SCALE GENOMIC DNA]</scope>
    <source>
        <strain evidence="13 14">UAMH4076</strain>
    </source>
</reference>
<dbReference type="PANTHER" id="PTHR31845:SF34">
    <property type="entry name" value="TRANSCRIPTIONAL ACTIVATOR OF PROTEASES PRTT"/>
    <property type="match status" value="1"/>
</dbReference>
<comment type="caution">
    <text evidence="13">The sequence shown here is derived from an EMBL/GenBank/DDBJ whole genome shotgun (WGS) entry which is preliminary data.</text>
</comment>
<dbReference type="PROSITE" id="PS00463">
    <property type="entry name" value="ZN2_CY6_FUNGAL_1"/>
    <property type="match status" value="1"/>
</dbReference>